<dbReference type="RefSeq" id="WP_066753599.1">
    <property type="nucleotide sequence ID" value="NZ_LXEN01000184.1"/>
</dbReference>
<evidence type="ECO:0000313" key="2">
    <source>
        <dbReference type="Proteomes" id="UP000094023"/>
    </source>
</evidence>
<accession>A0A198EZ35</accession>
<protein>
    <submittedName>
        <fullName evidence="1">Putative hemolysin co-regulated protein</fullName>
    </submittedName>
</protein>
<proteinExistence type="predicted"/>
<dbReference type="STRING" id="1354337.M983_3252"/>
<dbReference type="EMBL" id="LXEN01000184">
    <property type="protein sequence ID" value="OAT17923.1"/>
    <property type="molecule type" value="Genomic_DNA"/>
</dbReference>
<evidence type="ECO:0000313" key="1">
    <source>
        <dbReference type="EMBL" id="OAT17923.1"/>
    </source>
</evidence>
<keyword evidence="2" id="KW-1185">Reference proteome</keyword>
<reference evidence="1 2" key="1">
    <citation type="submission" date="2016-04" db="EMBL/GenBank/DDBJ databases">
        <title>ATOL: Assembling a taxonomically balanced genome-scale reconstruction of the evolutionary history of the Enterobacteriaceae.</title>
        <authorList>
            <person name="Plunkett G.III."/>
            <person name="Neeno-Eckwall E.C."/>
            <person name="Glasner J.D."/>
            <person name="Perna N.T."/>
        </authorList>
    </citation>
    <scope>NUCLEOTIDE SEQUENCE [LARGE SCALE GENOMIC DNA]</scope>
    <source>
        <strain evidence="1 2">ATCC 19692</strain>
    </source>
</reference>
<organism evidence="1 2">
    <name type="scientific">Proteus myxofaciens ATCC 19692</name>
    <dbReference type="NCBI Taxonomy" id="1354337"/>
    <lineage>
        <taxon>Bacteria</taxon>
        <taxon>Pseudomonadati</taxon>
        <taxon>Pseudomonadota</taxon>
        <taxon>Gammaproteobacteria</taxon>
        <taxon>Enterobacterales</taxon>
        <taxon>Morganellaceae</taxon>
        <taxon>Proteus</taxon>
    </lineage>
</organism>
<sequence length="104" mass="11546">MERYKPSITQSYDADALFGSNLVIAVSPKTSSDTVKNSLANLIPTLFSQKFILKNANHSIAYGIKTTSDFIEGISKQNGELELVETSQEENIEIVYLFQTRIGI</sequence>
<dbReference type="Proteomes" id="UP000094023">
    <property type="component" value="Unassembled WGS sequence"/>
</dbReference>
<name>A0A198EZ35_9GAMM</name>
<gene>
    <name evidence="1" type="ORF">M983_3252</name>
</gene>
<comment type="caution">
    <text evidence="1">The sequence shown here is derived from an EMBL/GenBank/DDBJ whole genome shotgun (WGS) entry which is preliminary data.</text>
</comment>
<dbReference type="AlphaFoldDB" id="A0A198EZ35"/>